<feature type="active site" evidence="9">
    <location>
        <position position="117"/>
    </location>
</feature>
<evidence type="ECO:0000256" key="1">
    <source>
        <dbReference type="ARBA" id="ARBA00006139"/>
    </source>
</evidence>
<evidence type="ECO:0000256" key="6">
    <source>
        <dbReference type="ARBA" id="ARBA00022801"/>
    </source>
</evidence>
<dbReference type="PANTHER" id="PTHR33695">
    <property type="entry name" value="LIPOPROTEIN SIGNAL PEPTIDASE"/>
    <property type="match status" value="1"/>
</dbReference>
<feature type="transmembrane region" description="Helical" evidence="9">
    <location>
        <begin position="88"/>
        <end position="107"/>
    </location>
</feature>
<evidence type="ECO:0000256" key="3">
    <source>
        <dbReference type="ARBA" id="ARBA00022670"/>
    </source>
</evidence>
<accession>A0A6V7RGK1</accession>
<evidence type="ECO:0000256" key="11">
    <source>
        <dbReference type="RuleBase" id="RU004181"/>
    </source>
</evidence>
<name>A0A6V7RGK1_9BACL</name>
<dbReference type="GO" id="GO:0004190">
    <property type="term" value="F:aspartic-type endopeptidase activity"/>
    <property type="evidence" value="ECO:0007669"/>
    <property type="project" value="UniProtKB-UniRule"/>
</dbReference>
<dbReference type="RefSeq" id="WP_245202338.1">
    <property type="nucleotide sequence ID" value="NZ_CAJEWB010000010.1"/>
</dbReference>
<organism evidence="12 13">
    <name type="scientific">Phocicoccus pinnipedialis</name>
    <dbReference type="NCBI Taxonomy" id="110845"/>
    <lineage>
        <taxon>Bacteria</taxon>
        <taxon>Bacillati</taxon>
        <taxon>Bacillota</taxon>
        <taxon>Bacilli</taxon>
        <taxon>Bacillales</taxon>
        <taxon>Salinicoccaceae</taxon>
        <taxon>Phocicoccus</taxon>
    </lineage>
</organism>
<comment type="catalytic activity">
    <reaction evidence="9 10">
        <text>Release of signal peptides from bacterial membrane prolipoproteins. Hydrolyzes -Xaa-Yaa-Zaa-|-(S,diacylglyceryl)Cys-, in which Xaa is hydrophobic (preferably Leu), and Yaa (Ala or Ser) and Zaa (Gly or Ala) have small, neutral side chains.</text>
        <dbReference type="EC" id="3.4.23.36"/>
    </reaction>
</comment>
<keyword evidence="4 9" id="KW-0812">Transmembrane</keyword>
<dbReference type="InterPro" id="IPR001872">
    <property type="entry name" value="Peptidase_A8"/>
</dbReference>
<keyword evidence="7 9" id="KW-1133">Transmembrane helix</keyword>
<feature type="active site" evidence="9">
    <location>
        <position position="135"/>
    </location>
</feature>
<proteinExistence type="inferred from homology"/>
<evidence type="ECO:0000256" key="7">
    <source>
        <dbReference type="ARBA" id="ARBA00022989"/>
    </source>
</evidence>
<evidence type="ECO:0000256" key="9">
    <source>
        <dbReference type="HAMAP-Rule" id="MF_00161"/>
    </source>
</evidence>
<protein>
    <recommendedName>
        <fullName evidence="9">Lipoprotein signal peptidase</fullName>
        <ecNumber evidence="9">3.4.23.36</ecNumber>
    </recommendedName>
    <alternativeName>
        <fullName evidence="9">Prolipoprotein signal peptidase</fullName>
    </alternativeName>
    <alternativeName>
        <fullName evidence="9">Signal peptidase II</fullName>
        <shortName evidence="9">SPase II</shortName>
    </alternativeName>
</protein>
<dbReference type="NCBIfam" id="TIGR00077">
    <property type="entry name" value="lspA"/>
    <property type="match status" value="1"/>
</dbReference>
<evidence type="ECO:0000256" key="8">
    <source>
        <dbReference type="ARBA" id="ARBA00023136"/>
    </source>
</evidence>
<dbReference type="EC" id="3.4.23.36" evidence="9"/>
<dbReference type="UniPathway" id="UPA00665"/>
<evidence type="ECO:0000256" key="10">
    <source>
        <dbReference type="RuleBase" id="RU000594"/>
    </source>
</evidence>
<evidence type="ECO:0000313" key="12">
    <source>
        <dbReference type="EMBL" id="CAD2077018.1"/>
    </source>
</evidence>
<evidence type="ECO:0000256" key="2">
    <source>
        <dbReference type="ARBA" id="ARBA00022475"/>
    </source>
</evidence>
<sequence length="160" mass="18280">MKNYRLIPMSILGIAIIFLDQITKLLVVKFMEYGESIPLIDGFLYLTSHRNEGAAWGMLQGKMWLFYIITVFVIVVLIMFYRREAKSSLLLQISLVLLLAGAIGNFIDRLLFQEVVDFADTIIFGYDFPIFNIADGSLTIGVILMMVQIFFFDKGDKNES</sequence>
<evidence type="ECO:0000256" key="4">
    <source>
        <dbReference type="ARBA" id="ARBA00022692"/>
    </source>
</evidence>
<keyword evidence="3 9" id="KW-0645">Protease</keyword>
<keyword evidence="8 9" id="KW-0472">Membrane</keyword>
<dbReference type="GO" id="GO:0006508">
    <property type="term" value="P:proteolysis"/>
    <property type="evidence" value="ECO:0007669"/>
    <property type="project" value="UniProtKB-KW"/>
</dbReference>
<comment type="subcellular location">
    <subcellularLocation>
        <location evidence="9">Cell membrane</location>
        <topology evidence="9">Multi-pass membrane protein</topology>
    </subcellularLocation>
</comment>
<keyword evidence="2 9" id="KW-1003">Cell membrane</keyword>
<comment type="similarity">
    <text evidence="1 9 11">Belongs to the peptidase A8 family.</text>
</comment>
<comment type="caution">
    <text evidence="12">The sequence shown here is derived from an EMBL/GenBank/DDBJ whole genome shotgun (WGS) entry which is preliminary data.</text>
</comment>
<dbReference type="AlphaFoldDB" id="A0A6V7RGK1"/>
<comment type="function">
    <text evidence="9 10">This protein specifically catalyzes the removal of signal peptides from prolipoproteins.</text>
</comment>
<dbReference type="Proteomes" id="UP000588186">
    <property type="component" value="Unassembled WGS sequence"/>
</dbReference>
<keyword evidence="6 9" id="KW-0378">Hydrolase</keyword>
<keyword evidence="13" id="KW-1185">Reference proteome</keyword>
<feature type="transmembrane region" description="Helical" evidence="9">
    <location>
        <begin position="130"/>
        <end position="152"/>
    </location>
</feature>
<dbReference type="PROSITE" id="PS00855">
    <property type="entry name" value="SPASE_II"/>
    <property type="match status" value="1"/>
</dbReference>
<keyword evidence="12" id="KW-0449">Lipoprotein</keyword>
<dbReference type="Pfam" id="PF01252">
    <property type="entry name" value="Peptidase_A8"/>
    <property type="match status" value="1"/>
</dbReference>
<gene>
    <name evidence="9 12" type="primary">lspA</name>
    <name evidence="12" type="ORF">JEOPIN946_01390</name>
</gene>
<feature type="transmembrane region" description="Helical" evidence="9">
    <location>
        <begin position="7"/>
        <end position="27"/>
    </location>
</feature>
<keyword evidence="5 9" id="KW-0064">Aspartyl protease</keyword>
<dbReference type="PANTHER" id="PTHR33695:SF1">
    <property type="entry name" value="LIPOPROTEIN SIGNAL PEPTIDASE"/>
    <property type="match status" value="1"/>
</dbReference>
<evidence type="ECO:0000313" key="13">
    <source>
        <dbReference type="Proteomes" id="UP000588186"/>
    </source>
</evidence>
<feature type="transmembrane region" description="Helical" evidence="9">
    <location>
        <begin position="64"/>
        <end position="81"/>
    </location>
</feature>
<evidence type="ECO:0000256" key="5">
    <source>
        <dbReference type="ARBA" id="ARBA00022750"/>
    </source>
</evidence>
<dbReference type="GO" id="GO:0005886">
    <property type="term" value="C:plasma membrane"/>
    <property type="evidence" value="ECO:0007669"/>
    <property type="project" value="UniProtKB-SubCell"/>
</dbReference>
<dbReference type="HAMAP" id="MF_00161">
    <property type="entry name" value="LspA"/>
    <property type="match status" value="1"/>
</dbReference>
<reference evidence="12 13" key="1">
    <citation type="submission" date="2020-07" db="EMBL/GenBank/DDBJ databases">
        <authorList>
            <person name="Criscuolo A."/>
        </authorList>
    </citation>
    <scope>NUCLEOTIDE SEQUENCE [LARGE SCALE GENOMIC DNA]</scope>
    <source>
        <strain evidence="12">CIP107946</strain>
    </source>
</reference>
<dbReference type="EMBL" id="CAJEWB010000010">
    <property type="protein sequence ID" value="CAD2077018.1"/>
    <property type="molecule type" value="Genomic_DNA"/>
</dbReference>
<comment type="pathway">
    <text evidence="9">Protein modification; lipoprotein biosynthesis (signal peptide cleavage).</text>
</comment>
<dbReference type="PRINTS" id="PR00781">
    <property type="entry name" value="LIPOSIGPTASE"/>
</dbReference>